<evidence type="ECO:0000259" key="3">
    <source>
        <dbReference type="PROSITE" id="PS50075"/>
    </source>
</evidence>
<dbReference type="InterPro" id="IPR020806">
    <property type="entry name" value="PKS_PP-bd"/>
</dbReference>
<dbReference type="InterPro" id="IPR010071">
    <property type="entry name" value="AA_adenyl_dom"/>
</dbReference>
<dbReference type="Gene3D" id="3.30.300.30">
    <property type="match status" value="1"/>
</dbReference>
<evidence type="ECO:0000313" key="4">
    <source>
        <dbReference type="EMBL" id="MBM2357420.1"/>
    </source>
</evidence>
<evidence type="ECO:0000313" key="5">
    <source>
        <dbReference type="Proteomes" id="UP000809337"/>
    </source>
</evidence>
<dbReference type="PROSITE" id="PS00455">
    <property type="entry name" value="AMP_BINDING"/>
    <property type="match status" value="1"/>
</dbReference>
<dbReference type="SMART" id="SM00823">
    <property type="entry name" value="PKS_PP"/>
    <property type="match status" value="1"/>
</dbReference>
<dbReference type="GO" id="GO:0009239">
    <property type="term" value="P:enterobactin biosynthetic process"/>
    <property type="evidence" value="ECO:0007669"/>
    <property type="project" value="TreeGrafter"/>
</dbReference>
<dbReference type="InterPro" id="IPR020845">
    <property type="entry name" value="AMP-binding_CS"/>
</dbReference>
<proteinExistence type="predicted"/>
<dbReference type="PROSITE" id="PS50075">
    <property type="entry name" value="CARRIER"/>
    <property type="match status" value="1"/>
</dbReference>
<keyword evidence="1" id="KW-0596">Phosphopantetheine</keyword>
<protein>
    <submittedName>
        <fullName evidence="4">Amino acid adenylation domain-containing protein</fullName>
    </submittedName>
</protein>
<reference evidence="4" key="1">
    <citation type="submission" date="2021-01" db="EMBL/GenBank/DDBJ databases">
        <title>Diatom-associated Roseobacters Show Island Model of Population Structure.</title>
        <authorList>
            <person name="Qu L."/>
            <person name="Feng X."/>
            <person name="Chen Y."/>
            <person name="Li L."/>
            <person name="Wang X."/>
            <person name="Hu Z."/>
            <person name="Wang H."/>
            <person name="Luo H."/>
        </authorList>
    </citation>
    <scope>NUCLEOTIDE SEQUENCE</scope>
    <source>
        <strain evidence="4">SM26-45</strain>
    </source>
</reference>
<evidence type="ECO:0000256" key="2">
    <source>
        <dbReference type="ARBA" id="ARBA00022553"/>
    </source>
</evidence>
<accession>A0A9Q2RXR7</accession>
<dbReference type="RefSeq" id="WP_231036152.1">
    <property type="nucleotide sequence ID" value="NZ_JAJNGX010000037.1"/>
</dbReference>
<dbReference type="InterPro" id="IPR029058">
    <property type="entry name" value="AB_hydrolase_fold"/>
</dbReference>
<dbReference type="InterPro" id="IPR023213">
    <property type="entry name" value="CAT-like_dom_sf"/>
</dbReference>
<feature type="domain" description="Carrier" evidence="3">
    <location>
        <begin position="953"/>
        <end position="1028"/>
    </location>
</feature>
<dbReference type="SMART" id="SM00824">
    <property type="entry name" value="PKS_TE"/>
    <property type="match status" value="1"/>
</dbReference>
<dbReference type="Gene3D" id="3.30.559.30">
    <property type="entry name" value="Nonribosomal peptide synthetase, condensation domain"/>
    <property type="match status" value="1"/>
</dbReference>
<gene>
    <name evidence="4" type="ORF">JQX14_22980</name>
</gene>
<dbReference type="Proteomes" id="UP000809337">
    <property type="component" value="Unassembled WGS sequence"/>
</dbReference>
<dbReference type="InterPro" id="IPR001242">
    <property type="entry name" value="Condensation_dom"/>
</dbReference>
<dbReference type="InterPro" id="IPR000873">
    <property type="entry name" value="AMP-dep_synth/lig_dom"/>
</dbReference>
<comment type="caution">
    <text evidence="4">The sequence shown here is derived from an EMBL/GenBank/DDBJ whole genome shotgun (WGS) entry which is preliminary data.</text>
</comment>
<dbReference type="Gene3D" id="3.40.50.12780">
    <property type="entry name" value="N-terminal domain of ligase-like"/>
    <property type="match status" value="1"/>
</dbReference>
<dbReference type="Pfam" id="PF00550">
    <property type="entry name" value="PP-binding"/>
    <property type="match status" value="1"/>
</dbReference>
<sequence length="1324" mass="143563">MRARDHAKSLPNFREMRNAAQNGIWFAEQLSPAGYMFNLAEYLSLEGDIDTAVFLETLHWLANEIEASRASLAPDETGLQIQITRHFEGDIPLIDFGHEADPMAAALAWMQSDLADHSRGLWRSALIRLNPRHHLWYHCAHHVLLDGFSGGLLARRCAEIYSARLLGDTPPPSGIAPAKVLLEAENSYQNSPRAGRDRAYWREKLAALGDPVTLSNGGTRTGGVISASRQLNLDDSGRLRRFATQSGVSLPQVMVSAFAGYVHRMTGVADLVLAMPVLGRLSRRERSVAMMAANAVALRFDFNGEISFSDLVRQGGQTMMSALRHQKYRFEHVRHDLGLTRADQQVARMAVNFEPFDYALHFGPVAAKVTNLSNGSVDDLTAFVFDRGYGAGLTLTLNANPGLYSQTEVDRHLDRLLQFLREMVVRPEAPVRAADIYLAGERRNIAAWSDGGPAPAGNSWLDAFDAHVRRTPDHTAIHDGTRSLSYGALDATAAGIACQLHKRGVARGDIVALLLDRTVLLPAAILALHRLGAAYLPLDPDAPRKRNALILQTATLALVLASPHRSDAETTGGVSSLTLDTTCLDGAPVHWPADICAGAADDLAYVIFTSGSTGQPKGVDIGHGALWALLAAMRDAINLDATTRWLAVTTIAFDIATLETLLPLCVGGTVEIAQRQETLDPDRLNTRIETSNITHLQATPSLWSLALEAAGPGLHAVTKLAGGEALPGDLAQRLVTGGPLFNVYGPTETTIWSSIARITADNATRPPIGRPLAGENVFVLDRFGAPAPVGTIGEIWIGGIGLAQGYHARPDLTQDSFVDTPLGRIYRTGDLGRWTETGTLEHFGRIDFQIKIRGHRIETGEIEAAVRQFTPIEAAVVVKPVDQDRLLCYFASPQPIDMAALETHLRAHLPGYMMPSAYLRLPALPQNANGKLDRRALPPIPCPAQRATQAATGPLTPTEHHLLDRVRAVLDNQDIGIDDDFFQLGGNSLTAARLIAVLRRDYGPDIALTTVFANPSLRRLAAELDHASGADPLAPVLDLRKADTDAPTVFCLHPILGIGWGYAALAQALPRRVGICALQSSALTEPDTWPDMQAMARDYVARIRAIQPHGPYYLVGWSFGGLLAHEIAGQLQAQGAQIACLCLLDAYPFQSRMDTDTEATQVQQALAFLGEPPDPAMHTLDALAEKLVTRPEITALRTTIGKDRFDTLRGRIRDMVEANLDLAQRHKSAQINTPIIDVSATRGKPAALDAVLEWRGTPWDRFTLAETQRIEVDCGHDDMLGQQSVAAFAPIVLATLDLHDPDPAAVSQDQTGLQGLTLEKQRAG</sequence>
<dbReference type="EMBL" id="JAFBWN010000037">
    <property type="protein sequence ID" value="MBM2357420.1"/>
    <property type="molecule type" value="Genomic_DNA"/>
</dbReference>
<dbReference type="GO" id="GO:0043041">
    <property type="term" value="P:amino acid activation for nonribosomal peptide biosynthetic process"/>
    <property type="evidence" value="ECO:0007669"/>
    <property type="project" value="TreeGrafter"/>
</dbReference>
<dbReference type="Pfam" id="PF00668">
    <property type="entry name" value="Condensation"/>
    <property type="match status" value="1"/>
</dbReference>
<dbReference type="GO" id="GO:0009366">
    <property type="term" value="C:enterobactin synthetase complex"/>
    <property type="evidence" value="ECO:0007669"/>
    <property type="project" value="TreeGrafter"/>
</dbReference>
<dbReference type="SUPFAM" id="SSF56801">
    <property type="entry name" value="Acetyl-CoA synthetase-like"/>
    <property type="match status" value="1"/>
</dbReference>
<dbReference type="InterPro" id="IPR042099">
    <property type="entry name" value="ANL_N_sf"/>
</dbReference>
<evidence type="ECO:0000256" key="1">
    <source>
        <dbReference type="ARBA" id="ARBA00022450"/>
    </source>
</evidence>
<dbReference type="Pfam" id="PF00501">
    <property type="entry name" value="AMP-binding"/>
    <property type="match status" value="1"/>
</dbReference>
<dbReference type="InterPro" id="IPR009081">
    <property type="entry name" value="PP-bd_ACP"/>
</dbReference>
<dbReference type="Gene3D" id="3.40.50.1820">
    <property type="entry name" value="alpha/beta hydrolase"/>
    <property type="match status" value="1"/>
</dbReference>
<dbReference type="InterPro" id="IPR036736">
    <property type="entry name" value="ACP-like_sf"/>
</dbReference>
<dbReference type="SUPFAM" id="SSF53474">
    <property type="entry name" value="alpha/beta-Hydrolases"/>
    <property type="match status" value="1"/>
</dbReference>
<dbReference type="Pfam" id="PF00975">
    <property type="entry name" value="Thioesterase"/>
    <property type="match status" value="1"/>
</dbReference>
<dbReference type="Gene3D" id="3.30.559.10">
    <property type="entry name" value="Chloramphenicol acetyltransferase-like domain"/>
    <property type="match status" value="1"/>
</dbReference>
<dbReference type="SUPFAM" id="SSF52777">
    <property type="entry name" value="CoA-dependent acyltransferases"/>
    <property type="match status" value="2"/>
</dbReference>
<organism evidence="4 5">
    <name type="scientific">Pseudosulfitobacter pseudonitzschiae</name>
    <dbReference type="NCBI Taxonomy" id="1402135"/>
    <lineage>
        <taxon>Bacteria</taxon>
        <taxon>Pseudomonadati</taxon>
        <taxon>Pseudomonadota</taxon>
        <taxon>Alphaproteobacteria</taxon>
        <taxon>Rhodobacterales</taxon>
        <taxon>Roseobacteraceae</taxon>
        <taxon>Pseudosulfitobacter</taxon>
    </lineage>
</organism>
<dbReference type="GO" id="GO:0031177">
    <property type="term" value="F:phosphopantetheine binding"/>
    <property type="evidence" value="ECO:0007669"/>
    <property type="project" value="InterPro"/>
</dbReference>
<dbReference type="InterPro" id="IPR045851">
    <property type="entry name" value="AMP-bd_C_sf"/>
</dbReference>
<dbReference type="GO" id="GO:0047527">
    <property type="term" value="F:2,3-dihydroxybenzoate-serine ligase activity"/>
    <property type="evidence" value="ECO:0007669"/>
    <property type="project" value="TreeGrafter"/>
</dbReference>
<dbReference type="SUPFAM" id="SSF47336">
    <property type="entry name" value="ACP-like"/>
    <property type="match status" value="1"/>
</dbReference>
<dbReference type="GO" id="GO:0005829">
    <property type="term" value="C:cytosol"/>
    <property type="evidence" value="ECO:0007669"/>
    <property type="project" value="TreeGrafter"/>
</dbReference>
<dbReference type="InterPro" id="IPR001031">
    <property type="entry name" value="Thioesterase"/>
</dbReference>
<dbReference type="PANTHER" id="PTHR45527:SF1">
    <property type="entry name" value="FATTY ACID SYNTHASE"/>
    <property type="match status" value="1"/>
</dbReference>
<name>A0A9Q2RXR7_9RHOB</name>
<dbReference type="InterPro" id="IPR020802">
    <property type="entry name" value="TesA-like"/>
</dbReference>
<keyword evidence="2" id="KW-0597">Phosphoprotein</keyword>
<dbReference type="PANTHER" id="PTHR45527">
    <property type="entry name" value="NONRIBOSOMAL PEPTIDE SYNTHETASE"/>
    <property type="match status" value="1"/>
</dbReference>
<dbReference type="NCBIfam" id="TIGR01733">
    <property type="entry name" value="AA-adenyl-dom"/>
    <property type="match status" value="1"/>
</dbReference>